<dbReference type="InterPro" id="IPR016024">
    <property type="entry name" value="ARM-type_fold"/>
</dbReference>
<feature type="repeat" description="ARM" evidence="1">
    <location>
        <begin position="502"/>
        <end position="544"/>
    </location>
</feature>
<protein>
    <recommendedName>
        <fullName evidence="4">Ubiquitin-like domain-containing protein</fullName>
    </recommendedName>
</protein>
<proteinExistence type="predicted"/>
<comment type="caution">
    <text evidence="5">The sequence shown here is derived from an EMBL/GenBank/DDBJ whole genome shotgun (WGS) entry which is preliminary data.</text>
</comment>
<dbReference type="EMBL" id="JAIWYP010000005">
    <property type="protein sequence ID" value="KAH3821850.1"/>
    <property type="molecule type" value="Genomic_DNA"/>
</dbReference>
<gene>
    <name evidence="5" type="ORF">DPMN_123618</name>
</gene>
<dbReference type="InterPro" id="IPR000626">
    <property type="entry name" value="Ubiquitin-like_dom"/>
</dbReference>
<organism evidence="5 6">
    <name type="scientific">Dreissena polymorpha</name>
    <name type="common">Zebra mussel</name>
    <name type="synonym">Mytilus polymorpha</name>
    <dbReference type="NCBI Taxonomy" id="45954"/>
    <lineage>
        <taxon>Eukaryota</taxon>
        <taxon>Metazoa</taxon>
        <taxon>Spiralia</taxon>
        <taxon>Lophotrochozoa</taxon>
        <taxon>Mollusca</taxon>
        <taxon>Bivalvia</taxon>
        <taxon>Autobranchia</taxon>
        <taxon>Heteroconchia</taxon>
        <taxon>Euheterodonta</taxon>
        <taxon>Imparidentia</taxon>
        <taxon>Neoheterodontei</taxon>
        <taxon>Myida</taxon>
        <taxon>Dreissenoidea</taxon>
        <taxon>Dreissenidae</taxon>
        <taxon>Dreissena</taxon>
    </lineage>
</organism>
<feature type="transmembrane region" description="Helical" evidence="3">
    <location>
        <begin position="375"/>
        <end position="401"/>
    </location>
</feature>
<keyword evidence="6" id="KW-1185">Reference proteome</keyword>
<feature type="region of interest" description="Disordered" evidence="2">
    <location>
        <begin position="763"/>
        <end position="783"/>
    </location>
</feature>
<keyword evidence="3" id="KW-0472">Membrane</keyword>
<dbReference type="PANTHER" id="PTHR46043:SF13">
    <property type="entry name" value="ARM REPEAT SUPERFAMILY PROTEIN"/>
    <property type="match status" value="1"/>
</dbReference>
<feature type="non-terminal residue" evidence="5">
    <location>
        <position position="783"/>
    </location>
</feature>
<evidence type="ECO:0000256" key="1">
    <source>
        <dbReference type="PROSITE-ProRule" id="PRU00259"/>
    </source>
</evidence>
<accession>A0A9D4GUK9</accession>
<reference evidence="5" key="2">
    <citation type="submission" date="2020-11" db="EMBL/GenBank/DDBJ databases">
        <authorList>
            <person name="McCartney M.A."/>
            <person name="Auch B."/>
            <person name="Kono T."/>
            <person name="Mallez S."/>
            <person name="Becker A."/>
            <person name="Gohl D.M."/>
            <person name="Silverstein K.A.T."/>
            <person name="Koren S."/>
            <person name="Bechman K.B."/>
            <person name="Herman A."/>
            <person name="Abrahante J.E."/>
            <person name="Garbe J."/>
        </authorList>
    </citation>
    <scope>NUCLEOTIDE SEQUENCE</scope>
    <source>
        <strain evidence="5">Duluth1</strain>
        <tissue evidence="5">Whole animal</tissue>
    </source>
</reference>
<dbReference type="Proteomes" id="UP000828390">
    <property type="component" value="Unassembled WGS sequence"/>
</dbReference>
<dbReference type="InterPro" id="IPR000225">
    <property type="entry name" value="Armadillo"/>
</dbReference>
<feature type="transmembrane region" description="Helical" evidence="3">
    <location>
        <begin position="329"/>
        <end position="355"/>
    </location>
</feature>
<keyword evidence="3" id="KW-1133">Transmembrane helix</keyword>
<feature type="compositionally biased region" description="Low complexity" evidence="2">
    <location>
        <begin position="764"/>
        <end position="783"/>
    </location>
</feature>
<dbReference type="SUPFAM" id="SSF48371">
    <property type="entry name" value="ARM repeat"/>
    <property type="match status" value="1"/>
</dbReference>
<dbReference type="PANTHER" id="PTHR46043">
    <property type="entry name" value="ARM REPEAT SUPERFAMILY PROTEIN"/>
    <property type="match status" value="1"/>
</dbReference>
<sequence length="783" mass="89459">LTPFLPCTLHKVHNAFRKGLNAYGDDAEQLAIDICQWYGDDAEQLAIDICQWYGDDAEQLAIDICQWYGDDAEQLAIDICQWYGDDAEQLAIDICQWFKSHISQREDCMLTLEDLGLDEEMFVHHDKCHEKEFQVLYLRICQLLSGKECKAQIQFLYKSFVTVVQPGDRVARVRAQMLHILYEIGREQYQFRLRYNGQYLRDAFRLEEYNIEANAVIKMVPLSDQKDDASDLRSMTSALTMNFDPETEKIPSVKSALYYEVKHLDRREKIVRDLHTLMYMHSLYLFLYVLSSYWYSVFWLLGYLLPMWYLIPGYTRIGGYIGNTFHRRLWFCVIVGVLGLTVMAIAIFLSVSAWQDIVADGCPSWTFENGCSRQNIYTGVIFSVHALLLLVTSVVMAMLLFNLRIEIGDVIEKYLVQERDIEEVMKLARSSKLKDRRTAAYELATMAASGDDNKFRIVAEAGLDVLIAMSLCNDEATQEYAVEALSELITIQSIQDNYVEVGGVRNLTALLHSPSARVMQEATRALYTICQSDENRHAMVEDHGLSDLAHAARNGSMETQRLVASIFLELVFNPEIRVQLTTRNIPAQALVHLCKSNDPETLRFALLTLELLAIESSDVVCAQEELLEILLDIPVRMMDKKLNLLAGKILLYFAENNQSREAMLDLVDLKDYLMTFAQTQDPILQKVVVKVIFCMMDSQQLKEQARVRRLDQVLTYCLDNNADRDVWDMADQGLQVIHSTEDTFPTLPSLSTMEKLSMGGKEGLFGSRTSLRSSLSNASSQRA</sequence>
<keyword evidence="3" id="KW-0812">Transmembrane</keyword>
<dbReference type="InterPro" id="IPR011989">
    <property type="entry name" value="ARM-like"/>
</dbReference>
<reference evidence="5" key="1">
    <citation type="journal article" date="2019" name="bioRxiv">
        <title>The Genome of the Zebra Mussel, Dreissena polymorpha: A Resource for Invasive Species Research.</title>
        <authorList>
            <person name="McCartney M.A."/>
            <person name="Auch B."/>
            <person name="Kono T."/>
            <person name="Mallez S."/>
            <person name="Zhang Y."/>
            <person name="Obille A."/>
            <person name="Becker A."/>
            <person name="Abrahante J.E."/>
            <person name="Garbe J."/>
            <person name="Badalamenti J.P."/>
            <person name="Herman A."/>
            <person name="Mangelson H."/>
            <person name="Liachko I."/>
            <person name="Sullivan S."/>
            <person name="Sone E.D."/>
            <person name="Koren S."/>
            <person name="Silverstein K.A.T."/>
            <person name="Beckman K.B."/>
            <person name="Gohl D.M."/>
        </authorList>
    </citation>
    <scope>NUCLEOTIDE SEQUENCE</scope>
    <source>
        <strain evidence="5">Duluth1</strain>
        <tissue evidence="5">Whole animal</tissue>
    </source>
</reference>
<evidence type="ECO:0000313" key="6">
    <source>
        <dbReference type="Proteomes" id="UP000828390"/>
    </source>
</evidence>
<dbReference type="SMART" id="SM00185">
    <property type="entry name" value="ARM"/>
    <property type="match status" value="3"/>
</dbReference>
<dbReference type="CDD" id="cd17039">
    <property type="entry name" value="Ubl_ubiquitin_like"/>
    <property type="match status" value="1"/>
</dbReference>
<evidence type="ECO:0000256" key="3">
    <source>
        <dbReference type="SAM" id="Phobius"/>
    </source>
</evidence>
<dbReference type="PROSITE" id="PS50176">
    <property type="entry name" value="ARM_REPEAT"/>
    <property type="match status" value="1"/>
</dbReference>
<evidence type="ECO:0000256" key="2">
    <source>
        <dbReference type="SAM" id="MobiDB-lite"/>
    </source>
</evidence>
<name>A0A9D4GUK9_DREPO</name>
<dbReference type="Gene3D" id="3.10.20.90">
    <property type="entry name" value="Phosphatidylinositol 3-kinase Catalytic Subunit, Chain A, domain 1"/>
    <property type="match status" value="1"/>
</dbReference>
<dbReference type="InterPro" id="IPR029071">
    <property type="entry name" value="Ubiquitin-like_domsf"/>
</dbReference>
<evidence type="ECO:0000313" key="5">
    <source>
        <dbReference type="EMBL" id="KAH3821850.1"/>
    </source>
</evidence>
<dbReference type="AlphaFoldDB" id="A0A9D4GUK9"/>
<dbReference type="SUPFAM" id="SSF54236">
    <property type="entry name" value="Ubiquitin-like"/>
    <property type="match status" value="1"/>
</dbReference>
<dbReference type="Gene3D" id="1.25.10.10">
    <property type="entry name" value="Leucine-rich Repeat Variant"/>
    <property type="match status" value="1"/>
</dbReference>
<evidence type="ECO:0000259" key="4">
    <source>
        <dbReference type="PROSITE" id="PS50053"/>
    </source>
</evidence>
<feature type="transmembrane region" description="Helical" evidence="3">
    <location>
        <begin position="297"/>
        <end position="317"/>
    </location>
</feature>
<dbReference type="PROSITE" id="PS50053">
    <property type="entry name" value="UBIQUITIN_2"/>
    <property type="match status" value="1"/>
</dbReference>
<feature type="domain" description="Ubiquitin-like" evidence="4">
    <location>
        <begin position="150"/>
        <end position="220"/>
    </location>
</feature>